<dbReference type="AlphaFoldDB" id="A0A8R7PN26"/>
<dbReference type="EnsemblPlants" id="TuG1812G0300000971.01.T01">
    <property type="protein sequence ID" value="TuG1812G0300000971.01.T01.cds415230"/>
    <property type="gene ID" value="TuG1812G0300000971.01"/>
</dbReference>
<keyword evidence="1" id="KW-0812">Transmembrane</keyword>
<reference evidence="2" key="2">
    <citation type="submission" date="2018-03" db="EMBL/GenBank/DDBJ databases">
        <title>The Triticum urartu genome reveals the dynamic nature of wheat genome evolution.</title>
        <authorList>
            <person name="Ling H."/>
            <person name="Ma B."/>
            <person name="Shi X."/>
            <person name="Liu H."/>
            <person name="Dong L."/>
            <person name="Sun H."/>
            <person name="Cao Y."/>
            <person name="Gao Q."/>
            <person name="Zheng S."/>
            <person name="Li Y."/>
            <person name="Yu Y."/>
            <person name="Du H."/>
            <person name="Qi M."/>
            <person name="Li Y."/>
            <person name="Yu H."/>
            <person name="Cui Y."/>
            <person name="Wang N."/>
            <person name="Chen C."/>
            <person name="Wu H."/>
            <person name="Zhao Y."/>
            <person name="Zhang J."/>
            <person name="Li Y."/>
            <person name="Zhou W."/>
            <person name="Zhang B."/>
            <person name="Hu W."/>
            <person name="Eijk M."/>
            <person name="Tang J."/>
            <person name="Witsenboer H."/>
            <person name="Zhao S."/>
            <person name="Li Z."/>
            <person name="Zhang A."/>
            <person name="Wang D."/>
            <person name="Liang C."/>
        </authorList>
    </citation>
    <scope>NUCLEOTIDE SEQUENCE [LARGE SCALE GENOMIC DNA]</scope>
    <source>
        <strain evidence="2">cv. G1812</strain>
    </source>
</reference>
<proteinExistence type="predicted"/>
<reference evidence="3" key="1">
    <citation type="journal article" date="2013" name="Nature">
        <title>Draft genome of the wheat A-genome progenitor Triticum urartu.</title>
        <authorList>
            <person name="Ling H.Q."/>
            <person name="Zhao S."/>
            <person name="Liu D."/>
            <person name="Wang J."/>
            <person name="Sun H."/>
            <person name="Zhang C."/>
            <person name="Fan H."/>
            <person name="Li D."/>
            <person name="Dong L."/>
            <person name="Tao Y."/>
            <person name="Gao C."/>
            <person name="Wu H."/>
            <person name="Li Y."/>
            <person name="Cui Y."/>
            <person name="Guo X."/>
            <person name="Zheng S."/>
            <person name="Wang B."/>
            <person name="Yu K."/>
            <person name="Liang Q."/>
            <person name="Yang W."/>
            <person name="Lou X."/>
            <person name="Chen J."/>
            <person name="Feng M."/>
            <person name="Jian J."/>
            <person name="Zhang X."/>
            <person name="Luo G."/>
            <person name="Jiang Y."/>
            <person name="Liu J."/>
            <person name="Wang Z."/>
            <person name="Sha Y."/>
            <person name="Zhang B."/>
            <person name="Wu H."/>
            <person name="Tang D."/>
            <person name="Shen Q."/>
            <person name="Xue P."/>
            <person name="Zou S."/>
            <person name="Wang X."/>
            <person name="Liu X."/>
            <person name="Wang F."/>
            <person name="Yang Y."/>
            <person name="An X."/>
            <person name="Dong Z."/>
            <person name="Zhang K."/>
            <person name="Zhang X."/>
            <person name="Luo M.C."/>
            <person name="Dvorak J."/>
            <person name="Tong Y."/>
            <person name="Wang J."/>
            <person name="Yang H."/>
            <person name="Li Z."/>
            <person name="Wang D."/>
            <person name="Zhang A."/>
            <person name="Wang J."/>
        </authorList>
    </citation>
    <scope>NUCLEOTIDE SEQUENCE</scope>
    <source>
        <strain evidence="3">cv. G1812</strain>
    </source>
</reference>
<protein>
    <submittedName>
        <fullName evidence="2">Uncharacterized protein</fullName>
    </submittedName>
</protein>
<evidence type="ECO:0000313" key="3">
    <source>
        <dbReference type="Proteomes" id="UP000015106"/>
    </source>
</evidence>
<dbReference type="Proteomes" id="UP000015106">
    <property type="component" value="Chromosome 3"/>
</dbReference>
<name>A0A8R7PN26_TRIUA</name>
<evidence type="ECO:0000256" key="1">
    <source>
        <dbReference type="SAM" id="Phobius"/>
    </source>
</evidence>
<keyword evidence="1" id="KW-0472">Membrane</keyword>
<sequence>MLDPVRKGGFQAKDGGMLATFVFRLGCLNILTILGSLSAFAPLAQRVI</sequence>
<keyword evidence="3" id="KW-1185">Reference proteome</keyword>
<dbReference type="Gramene" id="TuG1812G0300000971.01.T01">
    <property type="protein sequence ID" value="TuG1812G0300000971.01.T01.cds415230"/>
    <property type="gene ID" value="TuG1812G0300000971.01"/>
</dbReference>
<evidence type="ECO:0000313" key="2">
    <source>
        <dbReference type="EnsemblPlants" id="TuG1812G0300000971.01.T01.cds415230"/>
    </source>
</evidence>
<accession>A0A8R7PN26</accession>
<reference evidence="2" key="3">
    <citation type="submission" date="2022-06" db="UniProtKB">
        <authorList>
            <consortium name="EnsemblPlants"/>
        </authorList>
    </citation>
    <scope>IDENTIFICATION</scope>
</reference>
<feature type="transmembrane region" description="Helical" evidence="1">
    <location>
        <begin position="21"/>
        <end position="44"/>
    </location>
</feature>
<organism evidence="2 3">
    <name type="scientific">Triticum urartu</name>
    <name type="common">Red wild einkorn</name>
    <name type="synonym">Crithodium urartu</name>
    <dbReference type="NCBI Taxonomy" id="4572"/>
    <lineage>
        <taxon>Eukaryota</taxon>
        <taxon>Viridiplantae</taxon>
        <taxon>Streptophyta</taxon>
        <taxon>Embryophyta</taxon>
        <taxon>Tracheophyta</taxon>
        <taxon>Spermatophyta</taxon>
        <taxon>Magnoliopsida</taxon>
        <taxon>Liliopsida</taxon>
        <taxon>Poales</taxon>
        <taxon>Poaceae</taxon>
        <taxon>BOP clade</taxon>
        <taxon>Pooideae</taxon>
        <taxon>Triticodae</taxon>
        <taxon>Triticeae</taxon>
        <taxon>Triticinae</taxon>
        <taxon>Triticum</taxon>
    </lineage>
</organism>
<keyword evidence="1" id="KW-1133">Transmembrane helix</keyword>